<organism evidence="4 5">
    <name type="scientific">Coemansia brasiliensis</name>
    <dbReference type="NCBI Taxonomy" id="2650707"/>
    <lineage>
        <taxon>Eukaryota</taxon>
        <taxon>Fungi</taxon>
        <taxon>Fungi incertae sedis</taxon>
        <taxon>Zoopagomycota</taxon>
        <taxon>Kickxellomycotina</taxon>
        <taxon>Kickxellomycetes</taxon>
        <taxon>Kickxellales</taxon>
        <taxon>Kickxellaceae</taxon>
        <taxon>Coemansia</taxon>
    </lineage>
</organism>
<name>A0A9W8IAM3_9FUNG</name>
<dbReference type="InterPro" id="IPR035892">
    <property type="entry name" value="C2_domain_sf"/>
</dbReference>
<reference evidence="4" key="1">
    <citation type="submission" date="2022-07" db="EMBL/GenBank/DDBJ databases">
        <title>Phylogenomic reconstructions and comparative analyses of Kickxellomycotina fungi.</title>
        <authorList>
            <person name="Reynolds N.K."/>
            <person name="Stajich J.E."/>
            <person name="Barry K."/>
            <person name="Grigoriev I.V."/>
            <person name="Crous P."/>
            <person name="Smith M.E."/>
        </authorList>
    </citation>
    <scope>NUCLEOTIDE SEQUENCE</scope>
    <source>
        <strain evidence="4">NRRL 1566</strain>
    </source>
</reference>
<evidence type="ECO:0000313" key="4">
    <source>
        <dbReference type="EMBL" id="KAJ2852112.1"/>
    </source>
</evidence>
<keyword evidence="2" id="KW-0732">Signal</keyword>
<feature type="chain" id="PRO_5040994614" description="C2 domain-containing protein" evidence="2">
    <location>
        <begin position="21"/>
        <end position="286"/>
    </location>
</feature>
<sequence>MFAFLYKWWLLGALLEQDFSRWIRPIFNKLDDWLFVHYREAGCFGLYWDEQAKRLGGILRLEILKGKDIPSTSYLTTRQFVLIRLGHSLDFSMPACCDNGEPRFRQRSYFTTDMYTNSLAEISVMKDGAWRDSLVGRVTVPVKELYDVREFHGWLALKDSHGNPAGSVYVASRFRTSSDAGFEKLSQEAGFQLMPGGDQYMRQKRGRNSGRKHNRALLEESPSGVIMSQQLRQRQDPGAQASGLAPQSQPPAGPHALPVFTGKRNVHKHRITRHNSGSSQAASFPG</sequence>
<protein>
    <recommendedName>
        <fullName evidence="3">C2 domain-containing protein</fullName>
    </recommendedName>
</protein>
<comment type="caution">
    <text evidence="4">The sequence shown here is derived from an EMBL/GenBank/DDBJ whole genome shotgun (WGS) entry which is preliminary data.</text>
</comment>
<dbReference type="SUPFAM" id="SSF49562">
    <property type="entry name" value="C2 domain (Calcium/lipid-binding domain, CaLB)"/>
    <property type="match status" value="1"/>
</dbReference>
<evidence type="ECO:0000256" key="2">
    <source>
        <dbReference type="SAM" id="SignalP"/>
    </source>
</evidence>
<dbReference type="Gene3D" id="2.60.40.150">
    <property type="entry name" value="C2 domain"/>
    <property type="match status" value="1"/>
</dbReference>
<dbReference type="PROSITE" id="PS50004">
    <property type="entry name" value="C2"/>
    <property type="match status" value="1"/>
</dbReference>
<dbReference type="Proteomes" id="UP001139887">
    <property type="component" value="Unassembled WGS sequence"/>
</dbReference>
<accession>A0A9W8IAM3</accession>
<dbReference type="OrthoDB" id="5527732at2759"/>
<evidence type="ECO:0000259" key="3">
    <source>
        <dbReference type="PROSITE" id="PS50004"/>
    </source>
</evidence>
<feature type="domain" description="C2" evidence="3">
    <location>
        <begin position="38"/>
        <end position="155"/>
    </location>
</feature>
<feature type="compositionally biased region" description="Polar residues" evidence="1">
    <location>
        <begin position="274"/>
        <end position="286"/>
    </location>
</feature>
<feature type="region of interest" description="Disordered" evidence="1">
    <location>
        <begin position="233"/>
        <end position="286"/>
    </location>
</feature>
<evidence type="ECO:0000256" key="1">
    <source>
        <dbReference type="SAM" id="MobiDB-lite"/>
    </source>
</evidence>
<keyword evidence="5" id="KW-1185">Reference proteome</keyword>
<evidence type="ECO:0000313" key="5">
    <source>
        <dbReference type="Proteomes" id="UP001139887"/>
    </source>
</evidence>
<gene>
    <name evidence="4" type="ORF">IWW36_000491</name>
</gene>
<dbReference type="InterPro" id="IPR000008">
    <property type="entry name" value="C2_dom"/>
</dbReference>
<dbReference type="EMBL" id="JANBUW010000005">
    <property type="protein sequence ID" value="KAJ2852112.1"/>
    <property type="molecule type" value="Genomic_DNA"/>
</dbReference>
<feature type="compositionally biased region" description="Basic residues" evidence="1">
    <location>
        <begin position="264"/>
        <end position="273"/>
    </location>
</feature>
<dbReference type="AlphaFoldDB" id="A0A9W8IAM3"/>
<dbReference type="CDD" id="cd00030">
    <property type="entry name" value="C2"/>
    <property type="match status" value="1"/>
</dbReference>
<proteinExistence type="predicted"/>
<feature type="signal peptide" evidence="2">
    <location>
        <begin position="1"/>
        <end position="20"/>
    </location>
</feature>